<dbReference type="eggNOG" id="ENOG5030X71">
    <property type="taxonomic scope" value="Bacteria"/>
</dbReference>
<sequence length="221" mass="24599">MIELLKTSIAGANFIPTSMLVLILLYWLAVIIGALDVHLFHIHIDTDIDTHIDTHIDTDLDTHVDTHDGGLFYTILAFLKVKDIPFMVIVSIIVVVFWSGAMFLHLLPIRTGGLLNAVLLIPVFIFSVISCRYIAIPLKGLFGNNDNLSDREVIIGKVCIVLCNVFDERLGQAEVASDNKSYVINIKSADGAKINKGEKAFVIKKDNEKNFYLVKKFEGVD</sequence>
<evidence type="ECO:0000256" key="1">
    <source>
        <dbReference type="SAM" id="Phobius"/>
    </source>
</evidence>
<feature type="transmembrane region" description="Helical" evidence="1">
    <location>
        <begin position="84"/>
        <end position="107"/>
    </location>
</feature>
<feature type="transmembrane region" description="Helical" evidence="1">
    <location>
        <begin position="12"/>
        <end position="35"/>
    </location>
</feature>
<dbReference type="Proteomes" id="UP000036923">
    <property type="component" value="Unassembled WGS sequence"/>
</dbReference>
<keyword evidence="1" id="KW-1133">Transmembrane helix</keyword>
<feature type="transmembrane region" description="Helical" evidence="1">
    <location>
        <begin position="114"/>
        <end position="135"/>
    </location>
</feature>
<proteinExistence type="predicted"/>
<dbReference type="EMBL" id="LGTC01000001">
    <property type="protein sequence ID" value="KNY25159.1"/>
    <property type="molecule type" value="Genomic_DNA"/>
</dbReference>
<evidence type="ECO:0000313" key="3">
    <source>
        <dbReference type="Proteomes" id="UP000036923"/>
    </source>
</evidence>
<comment type="caution">
    <text evidence="2">The sequence shown here is derived from an EMBL/GenBank/DDBJ whole genome shotgun (WGS) entry which is preliminary data.</text>
</comment>
<dbReference type="OrthoDB" id="1913764at2"/>
<dbReference type="RefSeq" id="WP_036946368.1">
    <property type="nucleotide sequence ID" value="NZ_KN050763.1"/>
</dbReference>
<evidence type="ECO:0000313" key="2">
    <source>
        <dbReference type="EMBL" id="KNY25159.1"/>
    </source>
</evidence>
<keyword evidence="1" id="KW-0812">Transmembrane</keyword>
<keyword evidence="3" id="KW-1185">Reference proteome</keyword>
<gene>
    <name evidence="2" type="ORF">Bccel_0416</name>
</gene>
<dbReference type="AlphaFoldDB" id="A0A0L6JHG0"/>
<organism evidence="2 3">
    <name type="scientific">Pseudobacteroides cellulosolvens ATCC 35603 = DSM 2933</name>
    <dbReference type="NCBI Taxonomy" id="398512"/>
    <lineage>
        <taxon>Bacteria</taxon>
        <taxon>Bacillati</taxon>
        <taxon>Bacillota</taxon>
        <taxon>Clostridia</taxon>
        <taxon>Eubacteriales</taxon>
        <taxon>Oscillospiraceae</taxon>
        <taxon>Pseudobacteroides</taxon>
    </lineage>
</organism>
<accession>A0A0L6JHG0</accession>
<protein>
    <submittedName>
        <fullName evidence="2">Uncharacterized protein</fullName>
    </submittedName>
</protein>
<dbReference type="STRING" id="398512.Bccel_0416"/>
<reference evidence="3" key="1">
    <citation type="submission" date="2015-07" db="EMBL/GenBank/DDBJ databases">
        <title>Near-Complete Genome Sequence of the Cellulolytic Bacterium Bacteroides (Pseudobacteroides) cellulosolvens ATCC 35603.</title>
        <authorList>
            <person name="Dassa B."/>
            <person name="Utturkar S.M."/>
            <person name="Klingeman D.M."/>
            <person name="Hurt R.A."/>
            <person name="Keller M."/>
            <person name="Xu J."/>
            <person name="Reddy Y.H.K."/>
            <person name="Borovok I."/>
            <person name="Grinberg I.R."/>
            <person name="Lamed R."/>
            <person name="Zhivin O."/>
            <person name="Bayer E.A."/>
            <person name="Brown S.D."/>
        </authorList>
    </citation>
    <scope>NUCLEOTIDE SEQUENCE [LARGE SCALE GENOMIC DNA]</scope>
    <source>
        <strain evidence="3">DSM 2933</strain>
    </source>
</reference>
<name>A0A0L6JHG0_9FIRM</name>
<keyword evidence="1" id="KW-0472">Membrane</keyword>